<dbReference type="InterPro" id="IPR031107">
    <property type="entry name" value="Small_HSP"/>
</dbReference>
<evidence type="ECO:0000313" key="4">
    <source>
        <dbReference type="EMBL" id="KIX14538.1"/>
    </source>
</evidence>
<dbReference type="RefSeq" id="WP_052514968.1">
    <property type="nucleotide sequence ID" value="NZ_AZAC01000010.1"/>
</dbReference>
<dbReference type="Proteomes" id="UP000032233">
    <property type="component" value="Unassembled WGS sequence"/>
</dbReference>
<dbReference type="Pfam" id="PF00011">
    <property type="entry name" value="HSP20"/>
    <property type="match status" value="1"/>
</dbReference>
<sequence length="132" mass="15104">MSMIIRFSSGDLISGRMRRMLERIALYDQSDQGSWSPAVDIYETPDQVVIVAELAGVNKDQVQVILDDNVVRLYGRREPTCCSGGARFHRMEIESGTFVRSFRITPRFIPEKVQAQMEDGLLYIFLPKEESK</sequence>
<reference evidence="4 5" key="1">
    <citation type="submission" date="2013-11" db="EMBL/GenBank/DDBJ databases">
        <title>Metagenomic analysis of a methanogenic consortium involved in long chain n-alkane degradation.</title>
        <authorList>
            <person name="Davidova I.A."/>
            <person name="Callaghan A.V."/>
            <person name="Wawrik B."/>
            <person name="Pruitt S."/>
            <person name="Marks C."/>
            <person name="Duncan K.E."/>
            <person name="Suflita J.M."/>
        </authorList>
    </citation>
    <scope>NUCLEOTIDE SEQUENCE [LARGE SCALE GENOMIC DNA]</scope>
    <source>
        <strain evidence="4 5">SPR</strain>
    </source>
</reference>
<organism evidence="4 5">
    <name type="scientific">Dethiosulfatarculus sandiegensis</name>
    <dbReference type="NCBI Taxonomy" id="1429043"/>
    <lineage>
        <taxon>Bacteria</taxon>
        <taxon>Pseudomonadati</taxon>
        <taxon>Thermodesulfobacteriota</taxon>
        <taxon>Desulfarculia</taxon>
        <taxon>Desulfarculales</taxon>
        <taxon>Desulfarculaceae</taxon>
        <taxon>Dethiosulfatarculus</taxon>
    </lineage>
</organism>
<dbReference type="SUPFAM" id="SSF49764">
    <property type="entry name" value="HSP20-like chaperones"/>
    <property type="match status" value="1"/>
</dbReference>
<dbReference type="InParanoid" id="A0A0D2HVZ3"/>
<evidence type="ECO:0000259" key="3">
    <source>
        <dbReference type="PROSITE" id="PS01031"/>
    </source>
</evidence>
<name>A0A0D2HVZ3_9BACT</name>
<accession>A0A0D2HVZ3</accession>
<dbReference type="AlphaFoldDB" id="A0A0D2HVZ3"/>
<evidence type="ECO:0000256" key="1">
    <source>
        <dbReference type="PROSITE-ProRule" id="PRU00285"/>
    </source>
</evidence>
<comment type="similarity">
    <text evidence="1 2">Belongs to the small heat shock protein (HSP20) family.</text>
</comment>
<comment type="caution">
    <text evidence="4">The sequence shown here is derived from an EMBL/GenBank/DDBJ whole genome shotgun (WGS) entry which is preliminary data.</text>
</comment>
<dbReference type="PANTHER" id="PTHR11527">
    <property type="entry name" value="HEAT-SHOCK PROTEIN 20 FAMILY MEMBER"/>
    <property type="match status" value="1"/>
</dbReference>
<dbReference type="STRING" id="1429043.X474_08030"/>
<dbReference type="CDD" id="cd06464">
    <property type="entry name" value="ACD_sHsps-like"/>
    <property type="match status" value="1"/>
</dbReference>
<dbReference type="PROSITE" id="PS01031">
    <property type="entry name" value="SHSP"/>
    <property type="match status" value="1"/>
</dbReference>
<protein>
    <submittedName>
        <fullName evidence="4">Heat shock protein Hsp20</fullName>
    </submittedName>
</protein>
<dbReference type="InterPro" id="IPR002068">
    <property type="entry name" value="A-crystallin/Hsp20_dom"/>
</dbReference>
<keyword evidence="4" id="KW-0346">Stress response</keyword>
<keyword evidence="5" id="KW-1185">Reference proteome</keyword>
<evidence type="ECO:0000313" key="5">
    <source>
        <dbReference type="Proteomes" id="UP000032233"/>
    </source>
</evidence>
<evidence type="ECO:0000256" key="2">
    <source>
        <dbReference type="RuleBase" id="RU003616"/>
    </source>
</evidence>
<dbReference type="EMBL" id="AZAC01000010">
    <property type="protein sequence ID" value="KIX14538.1"/>
    <property type="molecule type" value="Genomic_DNA"/>
</dbReference>
<dbReference type="InterPro" id="IPR008978">
    <property type="entry name" value="HSP20-like_chaperone"/>
</dbReference>
<dbReference type="OrthoDB" id="9811615at2"/>
<feature type="domain" description="SHSP" evidence="3">
    <location>
        <begin position="30"/>
        <end position="132"/>
    </location>
</feature>
<dbReference type="Gene3D" id="2.60.40.790">
    <property type="match status" value="1"/>
</dbReference>
<gene>
    <name evidence="4" type="ORF">X474_08030</name>
</gene>
<proteinExistence type="inferred from homology"/>